<dbReference type="AlphaFoldDB" id="A0AAV2T0D5"/>
<evidence type="ECO:0000256" key="1">
    <source>
        <dbReference type="SAM" id="MobiDB-lite"/>
    </source>
</evidence>
<evidence type="ECO:0000313" key="3">
    <source>
        <dbReference type="Proteomes" id="UP001497525"/>
    </source>
</evidence>
<gene>
    <name evidence="2" type="ORF">CDAUBV1_LOCUS1235</name>
</gene>
<feature type="compositionally biased region" description="Polar residues" evidence="1">
    <location>
        <begin position="20"/>
        <end position="37"/>
    </location>
</feature>
<sequence>MDDKEAEEKNRESLRITPGDSENSSSGPINKGSNDSDFNIDHMMNAQKRARNLATVMVNVVDGWTQKSKNFLEAKLAVKIDERVCKLWRRSHILVTYGTQETQDILANMFYSGEFDPAPSQLRCANSV</sequence>
<name>A0AAV2T0D5_CALDB</name>
<proteinExistence type="predicted"/>
<feature type="compositionally biased region" description="Basic and acidic residues" evidence="1">
    <location>
        <begin position="1"/>
        <end position="14"/>
    </location>
</feature>
<reference evidence="2" key="1">
    <citation type="submission" date="2024-06" db="EMBL/GenBank/DDBJ databases">
        <authorList>
            <person name="Liu X."/>
            <person name="Lenzi L."/>
            <person name="Haldenby T S."/>
            <person name="Uol C."/>
        </authorList>
    </citation>
    <scope>NUCLEOTIDE SEQUENCE</scope>
</reference>
<accession>A0AAV2T0D5</accession>
<dbReference type="Proteomes" id="UP001497525">
    <property type="component" value="Unassembled WGS sequence"/>
</dbReference>
<comment type="caution">
    <text evidence="2">The sequence shown here is derived from an EMBL/GenBank/DDBJ whole genome shotgun (WGS) entry which is preliminary data.</text>
</comment>
<feature type="region of interest" description="Disordered" evidence="1">
    <location>
        <begin position="1"/>
        <end position="39"/>
    </location>
</feature>
<organism evidence="2 3">
    <name type="scientific">Calicophoron daubneyi</name>
    <name type="common">Rumen fluke</name>
    <name type="synonym">Paramphistomum daubneyi</name>
    <dbReference type="NCBI Taxonomy" id="300641"/>
    <lineage>
        <taxon>Eukaryota</taxon>
        <taxon>Metazoa</taxon>
        <taxon>Spiralia</taxon>
        <taxon>Lophotrochozoa</taxon>
        <taxon>Platyhelminthes</taxon>
        <taxon>Trematoda</taxon>
        <taxon>Digenea</taxon>
        <taxon>Plagiorchiida</taxon>
        <taxon>Pronocephalata</taxon>
        <taxon>Paramphistomoidea</taxon>
        <taxon>Paramphistomidae</taxon>
        <taxon>Calicophoron</taxon>
    </lineage>
</organism>
<evidence type="ECO:0000313" key="2">
    <source>
        <dbReference type="EMBL" id="CAL5129791.1"/>
    </source>
</evidence>
<protein>
    <submittedName>
        <fullName evidence="2">Uncharacterized protein</fullName>
    </submittedName>
</protein>
<dbReference type="EMBL" id="CAXLJL010000036">
    <property type="protein sequence ID" value="CAL5129791.1"/>
    <property type="molecule type" value="Genomic_DNA"/>
</dbReference>